<protein>
    <submittedName>
        <fullName evidence="1">Uncharacterized protein</fullName>
    </submittedName>
</protein>
<keyword evidence="2" id="KW-1185">Reference proteome</keyword>
<evidence type="ECO:0000313" key="1">
    <source>
        <dbReference type="EMBL" id="KAJ8384785.1"/>
    </source>
</evidence>
<dbReference type="EMBL" id="JAINUG010000265">
    <property type="protein sequence ID" value="KAJ8384785.1"/>
    <property type="molecule type" value="Genomic_DNA"/>
</dbReference>
<accession>A0AAD7RIQ4</accession>
<organism evidence="1 2">
    <name type="scientific">Aldrovandia affinis</name>
    <dbReference type="NCBI Taxonomy" id="143900"/>
    <lineage>
        <taxon>Eukaryota</taxon>
        <taxon>Metazoa</taxon>
        <taxon>Chordata</taxon>
        <taxon>Craniata</taxon>
        <taxon>Vertebrata</taxon>
        <taxon>Euteleostomi</taxon>
        <taxon>Actinopterygii</taxon>
        <taxon>Neopterygii</taxon>
        <taxon>Teleostei</taxon>
        <taxon>Notacanthiformes</taxon>
        <taxon>Halosauridae</taxon>
        <taxon>Aldrovandia</taxon>
    </lineage>
</organism>
<reference evidence="1" key="1">
    <citation type="journal article" date="2023" name="Science">
        <title>Genome structures resolve the early diversification of teleost fishes.</title>
        <authorList>
            <person name="Parey E."/>
            <person name="Louis A."/>
            <person name="Montfort J."/>
            <person name="Bouchez O."/>
            <person name="Roques C."/>
            <person name="Iampietro C."/>
            <person name="Lluch J."/>
            <person name="Castinel A."/>
            <person name="Donnadieu C."/>
            <person name="Desvignes T."/>
            <person name="Floi Bucao C."/>
            <person name="Jouanno E."/>
            <person name="Wen M."/>
            <person name="Mejri S."/>
            <person name="Dirks R."/>
            <person name="Jansen H."/>
            <person name="Henkel C."/>
            <person name="Chen W.J."/>
            <person name="Zahm M."/>
            <person name="Cabau C."/>
            <person name="Klopp C."/>
            <person name="Thompson A.W."/>
            <person name="Robinson-Rechavi M."/>
            <person name="Braasch I."/>
            <person name="Lecointre G."/>
            <person name="Bobe J."/>
            <person name="Postlethwait J.H."/>
            <person name="Berthelot C."/>
            <person name="Roest Crollius H."/>
            <person name="Guiguen Y."/>
        </authorList>
    </citation>
    <scope>NUCLEOTIDE SEQUENCE</scope>
    <source>
        <strain evidence="1">NC1722</strain>
    </source>
</reference>
<comment type="caution">
    <text evidence="1">The sequence shown here is derived from an EMBL/GenBank/DDBJ whole genome shotgun (WGS) entry which is preliminary data.</text>
</comment>
<dbReference type="AlphaFoldDB" id="A0AAD7RIQ4"/>
<name>A0AAD7RIQ4_9TELE</name>
<evidence type="ECO:0000313" key="2">
    <source>
        <dbReference type="Proteomes" id="UP001221898"/>
    </source>
</evidence>
<dbReference type="Proteomes" id="UP001221898">
    <property type="component" value="Unassembled WGS sequence"/>
</dbReference>
<gene>
    <name evidence="1" type="ORF">AAFF_G00198710</name>
</gene>
<proteinExistence type="predicted"/>
<sequence length="106" mass="11534">MMDTFQGARKDSAGYATLQDTGTHWQHMPRSACSCPVTHSQLQCPQKPSSFRDPPLCGPHDLLDVDGLGIDSSRHNLTPPVEATGLNIPDMHCVFLPCNLPIPPNT</sequence>